<dbReference type="GO" id="GO:0030288">
    <property type="term" value="C:outer membrane-bounded periplasmic space"/>
    <property type="evidence" value="ECO:0007669"/>
    <property type="project" value="TreeGrafter"/>
</dbReference>
<keyword evidence="8" id="KW-1185">Reference proteome</keyword>
<dbReference type="InterPro" id="IPR051455">
    <property type="entry name" value="Bact_solute-bind_prot3"/>
</dbReference>
<evidence type="ECO:0000256" key="2">
    <source>
        <dbReference type="ARBA" id="ARBA00022448"/>
    </source>
</evidence>
<dbReference type="Proteomes" id="UP000582974">
    <property type="component" value="Unassembled WGS sequence"/>
</dbReference>
<dbReference type="PANTHER" id="PTHR30085:SF6">
    <property type="entry name" value="ABC TRANSPORTER GLUTAMINE-BINDING PROTEIN GLNH"/>
    <property type="match status" value="1"/>
</dbReference>
<dbReference type="GO" id="GO:0006865">
    <property type="term" value="P:amino acid transport"/>
    <property type="evidence" value="ECO:0007669"/>
    <property type="project" value="TreeGrafter"/>
</dbReference>
<dbReference type="EMBL" id="JACCKD010000006">
    <property type="protein sequence ID" value="MBA0127312.1"/>
    <property type="molecule type" value="Genomic_DNA"/>
</dbReference>
<feature type="chain" id="PRO_5032796685" evidence="4">
    <location>
        <begin position="22"/>
        <end position="280"/>
    </location>
</feature>
<name>A0A838ADE6_9PSEU</name>
<comment type="caution">
    <text evidence="7">The sequence shown here is derived from an EMBL/GenBank/DDBJ whole genome shotgun (WGS) entry which is preliminary data.</text>
</comment>
<organism evidence="7 8">
    <name type="scientific">Haloechinothrix aidingensis</name>
    <dbReference type="NCBI Taxonomy" id="2752311"/>
    <lineage>
        <taxon>Bacteria</taxon>
        <taxon>Bacillati</taxon>
        <taxon>Actinomycetota</taxon>
        <taxon>Actinomycetes</taxon>
        <taxon>Pseudonocardiales</taxon>
        <taxon>Pseudonocardiaceae</taxon>
        <taxon>Haloechinothrix</taxon>
    </lineage>
</organism>
<feature type="domain" description="Ionotropic glutamate receptor C-terminal" evidence="6">
    <location>
        <begin position="43"/>
        <end position="258"/>
    </location>
</feature>
<comment type="similarity">
    <text evidence="1">Belongs to the bacterial solute-binding protein 3 family.</text>
</comment>
<evidence type="ECO:0000256" key="1">
    <source>
        <dbReference type="ARBA" id="ARBA00010333"/>
    </source>
</evidence>
<dbReference type="SMART" id="SM00062">
    <property type="entry name" value="PBPb"/>
    <property type="match status" value="1"/>
</dbReference>
<dbReference type="InterPro" id="IPR001638">
    <property type="entry name" value="Solute-binding_3/MltF_N"/>
</dbReference>
<gene>
    <name evidence="7" type="ORF">H0B56_17330</name>
</gene>
<dbReference type="GO" id="GO:0016020">
    <property type="term" value="C:membrane"/>
    <property type="evidence" value="ECO:0007669"/>
    <property type="project" value="InterPro"/>
</dbReference>
<proteinExistence type="inferred from homology"/>
<evidence type="ECO:0000256" key="4">
    <source>
        <dbReference type="SAM" id="SignalP"/>
    </source>
</evidence>
<feature type="domain" description="Solute-binding protein family 3/N-terminal" evidence="5">
    <location>
        <begin position="43"/>
        <end position="267"/>
    </location>
</feature>
<accession>A0A838ADE6</accession>
<evidence type="ECO:0000313" key="7">
    <source>
        <dbReference type="EMBL" id="MBA0127312.1"/>
    </source>
</evidence>
<reference evidence="7 8" key="1">
    <citation type="submission" date="2020-07" db="EMBL/GenBank/DDBJ databases">
        <title>Genome of Haloechinothrix sp.</title>
        <authorList>
            <person name="Tang S.-K."/>
            <person name="Yang L."/>
            <person name="Zhu W.-Y."/>
        </authorList>
    </citation>
    <scope>NUCLEOTIDE SEQUENCE [LARGE SCALE GENOMIC DNA]</scope>
    <source>
        <strain evidence="7 8">YIM 98757</strain>
    </source>
</reference>
<evidence type="ECO:0000259" key="6">
    <source>
        <dbReference type="SMART" id="SM00079"/>
    </source>
</evidence>
<protein>
    <submittedName>
        <fullName evidence="7">Glutamate ABC transporter substrate-binding protein</fullName>
    </submittedName>
</protein>
<evidence type="ECO:0000259" key="5">
    <source>
        <dbReference type="SMART" id="SM00062"/>
    </source>
</evidence>
<evidence type="ECO:0000256" key="3">
    <source>
        <dbReference type="ARBA" id="ARBA00022729"/>
    </source>
</evidence>
<dbReference type="AlphaFoldDB" id="A0A838ADE6"/>
<dbReference type="CDD" id="cd13690">
    <property type="entry name" value="PBP2_GluB"/>
    <property type="match status" value="1"/>
</dbReference>
<dbReference type="Gene3D" id="3.40.190.10">
    <property type="entry name" value="Periplasmic binding protein-like II"/>
    <property type="match status" value="2"/>
</dbReference>
<sequence>MGLARLLLAATAAVGLAGATAACGDAPAGAGASLVDRVEDNDAITIGIRSDQPGLSRYTVDGRYTGFDIDLATFVAGELGVDPEDIEWQDVPAAERESALVHGEVDIVVGTYSITEERRHEVDFAGPYFETGQDLLVRADDTEITGPEALDGNALCSVSGSTPAKRVQQEFAGDVELVEYPRYQECVTALLAGHVDAVTTDAVILAGYAAQHPELLKVVGERFSTERYGIGLAKGDPEGRRALNDAIEKMIDSGEWRDSLERNIGASEYEIPPPPDVERG</sequence>
<feature type="signal peptide" evidence="4">
    <location>
        <begin position="1"/>
        <end position="21"/>
    </location>
</feature>
<evidence type="ECO:0000313" key="8">
    <source>
        <dbReference type="Proteomes" id="UP000582974"/>
    </source>
</evidence>
<dbReference type="GO" id="GO:0005576">
    <property type="term" value="C:extracellular region"/>
    <property type="evidence" value="ECO:0007669"/>
    <property type="project" value="TreeGrafter"/>
</dbReference>
<keyword evidence="2" id="KW-0813">Transport</keyword>
<dbReference type="PROSITE" id="PS51257">
    <property type="entry name" value="PROKAR_LIPOPROTEIN"/>
    <property type="match status" value="1"/>
</dbReference>
<dbReference type="SUPFAM" id="SSF53850">
    <property type="entry name" value="Periplasmic binding protein-like II"/>
    <property type="match status" value="1"/>
</dbReference>
<dbReference type="GO" id="GO:0015276">
    <property type="term" value="F:ligand-gated monoatomic ion channel activity"/>
    <property type="evidence" value="ECO:0007669"/>
    <property type="project" value="InterPro"/>
</dbReference>
<dbReference type="PANTHER" id="PTHR30085">
    <property type="entry name" value="AMINO ACID ABC TRANSPORTER PERMEASE"/>
    <property type="match status" value="1"/>
</dbReference>
<dbReference type="RefSeq" id="WP_180894125.1">
    <property type="nucleotide sequence ID" value="NZ_JACCKD010000006.1"/>
</dbReference>
<keyword evidence="3 4" id="KW-0732">Signal</keyword>
<dbReference type="Pfam" id="PF00497">
    <property type="entry name" value="SBP_bac_3"/>
    <property type="match status" value="1"/>
</dbReference>
<dbReference type="InterPro" id="IPR001320">
    <property type="entry name" value="Iontro_rcpt_C"/>
</dbReference>
<dbReference type="SMART" id="SM00079">
    <property type="entry name" value="PBPe"/>
    <property type="match status" value="1"/>
</dbReference>